<keyword evidence="4 11" id="KW-0812">Transmembrane</keyword>
<keyword evidence="5 12" id="KW-0732">Signal</keyword>
<dbReference type="GO" id="GO:0098554">
    <property type="term" value="C:cytoplasmic side of endoplasmic reticulum membrane"/>
    <property type="evidence" value="ECO:0000318"/>
    <property type="project" value="GO_Central"/>
</dbReference>
<dbReference type="GO" id="GO:0030660">
    <property type="term" value="C:Golgi-associated vesicle membrane"/>
    <property type="evidence" value="ECO:0000318"/>
    <property type="project" value="GO_Central"/>
</dbReference>
<evidence type="ECO:0000313" key="15">
    <source>
        <dbReference type="Proteomes" id="UP000001514"/>
    </source>
</evidence>
<keyword evidence="8 11" id="KW-1133">Transmembrane helix</keyword>
<feature type="transmembrane region" description="Helical" evidence="11">
    <location>
        <begin position="386"/>
        <end position="409"/>
    </location>
</feature>
<feature type="transmembrane region" description="Helical" evidence="11">
    <location>
        <begin position="325"/>
        <end position="353"/>
    </location>
</feature>
<dbReference type="InterPro" id="IPR007369">
    <property type="entry name" value="Peptidase_A22B_SPP"/>
</dbReference>
<dbReference type="GO" id="GO:0010008">
    <property type="term" value="C:endosome membrane"/>
    <property type="evidence" value="ECO:0007669"/>
    <property type="project" value="UniProtKB-SubCell"/>
</dbReference>
<feature type="transmembrane region" description="Helical" evidence="11">
    <location>
        <begin position="260"/>
        <end position="284"/>
    </location>
</feature>
<feature type="chain" id="PRO_5003122407" description="PA domain-containing protein" evidence="12">
    <location>
        <begin position="31"/>
        <end position="549"/>
    </location>
</feature>
<protein>
    <recommendedName>
        <fullName evidence="13">PA domain-containing protein</fullName>
    </recommendedName>
</protein>
<keyword evidence="10" id="KW-0325">Glycoprotein</keyword>
<evidence type="ECO:0000256" key="8">
    <source>
        <dbReference type="ARBA" id="ARBA00022989"/>
    </source>
</evidence>
<dbReference type="HOGENOM" id="CLU_023799_4_1_1"/>
<accession>D8S4Q9</accession>
<dbReference type="KEGG" id="smo:SELMODRAFT_176891"/>
<keyword evidence="7" id="KW-0378">Hydrolase</keyword>
<dbReference type="PANTHER" id="PTHR12174:SF75">
    <property type="entry name" value="SIGNAL PEPTIDE PEPTIDASE-LIKE 2"/>
    <property type="match status" value="1"/>
</dbReference>
<dbReference type="InParanoid" id="D8S4Q9"/>
<organism evidence="15">
    <name type="scientific">Selaginella moellendorffii</name>
    <name type="common">Spikemoss</name>
    <dbReference type="NCBI Taxonomy" id="88036"/>
    <lineage>
        <taxon>Eukaryota</taxon>
        <taxon>Viridiplantae</taxon>
        <taxon>Streptophyta</taxon>
        <taxon>Embryophyta</taxon>
        <taxon>Tracheophyta</taxon>
        <taxon>Lycopodiopsida</taxon>
        <taxon>Selaginellales</taxon>
        <taxon>Selaginellaceae</taxon>
        <taxon>Selaginella</taxon>
    </lineage>
</organism>
<dbReference type="EMBL" id="GL377602">
    <property type="protein sequence ID" value="EFJ20473.1"/>
    <property type="molecule type" value="Genomic_DNA"/>
</dbReference>
<dbReference type="GO" id="GO:0005765">
    <property type="term" value="C:lysosomal membrane"/>
    <property type="evidence" value="ECO:0000318"/>
    <property type="project" value="GO_Central"/>
</dbReference>
<dbReference type="InterPro" id="IPR003137">
    <property type="entry name" value="PA_domain"/>
</dbReference>
<dbReference type="Proteomes" id="UP000001514">
    <property type="component" value="Unassembled WGS sequence"/>
</dbReference>
<dbReference type="GO" id="GO:0098553">
    <property type="term" value="C:lumenal side of endoplasmic reticulum membrane"/>
    <property type="evidence" value="ECO:0000318"/>
    <property type="project" value="GO_Central"/>
</dbReference>
<dbReference type="FunFam" id="3.50.30.30:FF:000007">
    <property type="entry name" value="Signal peptide peptidase-like 3"/>
    <property type="match status" value="1"/>
</dbReference>
<dbReference type="SUPFAM" id="SSF52025">
    <property type="entry name" value="PA domain"/>
    <property type="match status" value="1"/>
</dbReference>
<sequence>MALSSPGSNKLGAARVLVVVLFVLISRCGATGGGGDNDVSHDDEDAPKHLGCDNNFELVKVRNWIDAVESKEYVGISARFGASFKTLGREEHFLPLALLDSPDGCVNTSQRASGAALVQRGGCSFTTKARVAQSAGAVALLVFNDREELYKMVCYDNDTSLDIKIPTAILPMSAGNSLQSALEANKKVRVIMDSPGRPLVDVAEVCLWLIAMGTILCASFWSAWEAKEAAHERCKRLKDAPDAPLTHTSTVAATPAGNGLYVTVTSAVLFAVFASVFLILVYFFMSKWFLTLLVVIFCFGGVEGLQTCLVAFLSRWFTHTSRKFVVLPVFGSVSVLSMLVSPFCITFAVLWAVYRHVNFAWIAQDILGIALIVTVLQIVHLPNIKVSTFLLGCAFFYDIFWIFISPFIFKQSVMIVVARGDKTAGEGIPMVLKVPLIYDPWGGYSIIGFGDILLPGLLISFALRFDTVTRKSLRDGYFLWSIIGYGLGLFLTDVALNVMHGHGQPALLYIVPCTLGTIVALGWRRGELGSLWSKGDSLEMQLEDDCTEA</sequence>
<evidence type="ECO:0000256" key="2">
    <source>
        <dbReference type="ARBA" id="ARBA00004337"/>
    </source>
</evidence>
<feature type="transmembrane region" description="Helical" evidence="11">
    <location>
        <begin position="441"/>
        <end position="465"/>
    </location>
</feature>
<evidence type="ECO:0000256" key="7">
    <source>
        <dbReference type="ARBA" id="ARBA00022801"/>
    </source>
</evidence>
<keyword evidence="9 11" id="KW-0472">Membrane</keyword>
<keyword evidence="6" id="KW-0967">Endosome</keyword>
<evidence type="ECO:0000256" key="1">
    <source>
        <dbReference type="ARBA" id="ARBA00003012"/>
    </source>
</evidence>
<name>D8S4Q9_SELML</name>
<evidence type="ECO:0000256" key="10">
    <source>
        <dbReference type="ARBA" id="ARBA00023180"/>
    </source>
</evidence>
<comment type="function">
    <text evidence="1">Intramembrane-cleaving aspartic protease (I-CLiP) that cleaves type II membrane signal peptides in the hydrophobic plane of the membrane.</text>
</comment>
<feature type="transmembrane region" description="Helical" evidence="11">
    <location>
        <begin position="359"/>
        <end position="379"/>
    </location>
</feature>
<dbReference type="PANTHER" id="PTHR12174">
    <property type="entry name" value="SIGNAL PEPTIDE PEPTIDASE"/>
    <property type="match status" value="1"/>
</dbReference>
<dbReference type="Gene3D" id="3.50.30.30">
    <property type="match status" value="1"/>
</dbReference>
<feature type="domain" description="PA" evidence="13">
    <location>
        <begin position="95"/>
        <end position="178"/>
    </location>
</feature>
<evidence type="ECO:0000256" key="11">
    <source>
        <dbReference type="SAM" id="Phobius"/>
    </source>
</evidence>
<dbReference type="eggNOG" id="KOG2442">
    <property type="taxonomic scope" value="Eukaryota"/>
</dbReference>
<feature type="signal peptide" evidence="12">
    <location>
        <begin position="1"/>
        <end position="30"/>
    </location>
</feature>
<evidence type="ECO:0000256" key="4">
    <source>
        <dbReference type="ARBA" id="ARBA00022692"/>
    </source>
</evidence>
<dbReference type="FunCoup" id="D8S4Q9">
    <property type="interactions" value="1782"/>
</dbReference>
<dbReference type="InterPro" id="IPR046450">
    <property type="entry name" value="PA_dom_sf"/>
</dbReference>
<reference evidence="14 15" key="1">
    <citation type="journal article" date="2011" name="Science">
        <title>The Selaginella genome identifies genetic changes associated with the evolution of vascular plants.</title>
        <authorList>
            <person name="Banks J.A."/>
            <person name="Nishiyama T."/>
            <person name="Hasebe M."/>
            <person name="Bowman J.L."/>
            <person name="Gribskov M."/>
            <person name="dePamphilis C."/>
            <person name="Albert V.A."/>
            <person name="Aono N."/>
            <person name="Aoyama T."/>
            <person name="Ambrose B.A."/>
            <person name="Ashton N.W."/>
            <person name="Axtell M.J."/>
            <person name="Barker E."/>
            <person name="Barker M.S."/>
            <person name="Bennetzen J.L."/>
            <person name="Bonawitz N.D."/>
            <person name="Chapple C."/>
            <person name="Cheng C."/>
            <person name="Correa L.G."/>
            <person name="Dacre M."/>
            <person name="DeBarry J."/>
            <person name="Dreyer I."/>
            <person name="Elias M."/>
            <person name="Engstrom E.M."/>
            <person name="Estelle M."/>
            <person name="Feng L."/>
            <person name="Finet C."/>
            <person name="Floyd S.K."/>
            <person name="Frommer W.B."/>
            <person name="Fujita T."/>
            <person name="Gramzow L."/>
            <person name="Gutensohn M."/>
            <person name="Harholt J."/>
            <person name="Hattori M."/>
            <person name="Heyl A."/>
            <person name="Hirai T."/>
            <person name="Hiwatashi Y."/>
            <person name="Ishikawa M."/>
            <person name="Iwata M."/>
            <person name="Karol K.G."/>
            <person name="Koehler B."/>
            <person name="Kolukisaoglu U."/>
            <person name="Kubo M."/>
            <person name="Kurata T."/>
            <person name="Lalonde S."/>
            <person name="Li K."/>
            <person name="Li Y."/>
            <person name="Litt A."/>
            <person name="Lyons E."/>
            <person name="Manning G."/>
            <person name="Maruyama T."/>
            <person name="Michael T.P."/>
            <person name="Mikami K."/>
            <person name="Miyazaki S."/>
            <person name="Morinaga S."/>
            <person name="Murata T."/>
            <person name="Mueller-Roeber B."/>
            <person name="Nelson D.R."/>
            <person name="Obara M."/>
            <person name="Oguri Y."/>
            <person name="Olmstead R.G."/>
            <person name="Onodera N."/>
            <person name="Petersen B.L."/>
            <person name="Pils B."/>
            <person name="Prigge M."/>
            <person name="Rensing S.A."/>
            <person name="Riano-Pachon D.M."/>
            <person name="Roberts A.W."/>
            <person name="Sato Y."/>
            <person name="Scheller H.V."/>
            <person name="Schulz B."/>
            <person name="Schulz C."/>
            <person name="Shakirov E.V."/>
            <person name="Shibagaki N."/>
            <person name="Shinohara N."/>
            <person name="Shippen D.E."/>
            <person name="Soerensen I."/>
            <person name="Sotooka R."/>
            <person name="Sugimoto N."/>
            <person name="Sugita M."/>
            <person name="Sumikawa N."/>
            <person name="Tanurdzic M."/>
            <person name="Theissen G."/>
            <person name="Ulvskov P."/>
            <person name="Wakazuki S."/>
            <person name="Weng J.K."/>
            <person name="Willats W.W."/>
            <person name="Wipf D."/>
            <person name="Wolf P.G."/>
            <person name="Yang L."/>
            <person name="Zimmer A.D."/>
            <person name="Zhu Q."/>
            <person name="Mitros T."/>
            <person name="Hellsten U."/>
            <person name="Loque D."/>
            <person name="Otillar R."/>
            <person name="Salamov A."/>
            <person name="Schmutz J."/>
            <person name="Shapiro H."/>
            <person name="Lindquist E."/>
            <person name="Lucas S."/>
            <person name="Rokhsar D."/>
            <person name="Grigoriev I.V."/>
        </authorList>
    </citation>
    <scope>NUCLEOTIDE SEQUENCE [LARGE SCALE GENOMIC DNA]</scope>
</reference>
<comment type="similarity">
    <text evidence="3">Belongs to the peptidase A22B family.</text>
</comment>
<evidence type="ECO:0000313" key="14">
    <source>
        <dbReference type="EMBL" id="EFJ20473.1"/>
    </source>
</evidence>
<feature type="transmembrane region" description="Helical" evidence="11">
    <location>
        <begin position="477"/>
        <end position="500"/>
    </location>
</feature>
<evidence type="ECO:0000256" key="9">
    <source>
        <dbReference type="ARBA" id="ARBA00023136"/>
    </source>
</evidence>
<feature type="transmembrane region" description="Helical" evidence="11">
    <location>
        <begin position="506"/>
        <end position="523"/>
    </location>
</feature>
<proteinExistence type="inferred from homology"/>
<dbReference type="Gramene" id="EFJ20473">
    <property type="protein sequence ID" value="EFJ20473"/>
    <property type="gene ID" value="SELMODRAFT_176891"/>
</dbReference>
<dbReference type="Pfam" id="PF02225">
    <property type="entry name" value="PA"/>
    <property type="match status" value="1"/>
</dbReference>
<gene>
    <name evidence="14" type="ORF">SELMODRAFT_176891</name>
</gene>
<evidence type="ECO:0000256" key="6">
    <source>
        <dbReference type="ARBA" id="ARBA00022753"/>
    </source>
</evidence>
<feature type="transmembrane region" description="Helical" evidence="11">
    <location>
        <begin position="290"/>
        <end position="313"/>
    </location>
</feature>
<dbReference type="SMART" id="SM00730">
    <property type="entry name" value="PSN"/>
    <property type="match status" value="1"/>
</dbReference>
<dbReference type="OMA" id="IAPVNCP"/>
<dbReference type="GO" id="GO:0042500">
    <property type="term" value="F:aspartic endopeptidase activity, intramembrane cleaving"/>
    <property type="evidence" value="ECO:0000318"/>
    <property type="project" value="GO_Central"/>
</dbReference>
<keyword evidence="15" id="KW-1185">Reference proteome</keyword>
<evidence type="ECO:0000256" key="3">
    <source>
        <dbReference type="ARBA" id="ARBA00006859"/>
    </source>
</evidence>
<dbReference type="AlphaFoldDB" id="D8S4Q9"/>
<dbReference type="GO" id="GO:0033619">
    <property type="term" value="P:membrane protein proteolysis"/>
    <property type="evidence" value="ECO:0000318"/>
    <property type="project" value="GO_Central"/>
</dbReference>
<evidence type="ECO:0000256" key="12">
    <source>
        <dbReference type="SAM" id="SignalP"/>
    </source>
</evidence>
<comment type="subcellular location">
    <subcellularLocation>
        <location evidence="2">Endosome membrane</location>
        <topology evidence="2">Multi-pass membrane protein</topology>
    </subcellularLocation>
</comment>
<feature type="transmembrane region" description="Helical" evidence="11">
    <location>
        <begin position="207"/>
        <end position="226"/>
    </location>
</feature>
<dbReference type="Pfam" id="PF04258">
    <property type="entry name" value="Peptidase_A22B"/>
    <property type="match status" value="1"/>
</dbReference>
<evidence type="ECO:0000259" key="13">
    <source>
        <dbReference type="Pfam" id="PF02225"/>
    </source>
</evidence>
<dbReference type="InterPro" id="IPR006639">
    <property type="entry name" value="Preselin/SPP"/>
</dbReference>
<evidence type="ECO:0000256" key="5">
    <source>
        <dbReference type="ARBA" id="ARBA00022729"/>
    </source>
</evidence>